<feature type="transmembrane region" description="Helical" evidence="1">
    <location>
        <begin position="521"/>
        <end position="544"/>
    </location>
</feature>
<keyword evidence="4" id="KW-1185">Reference proteome</keyword>
<keyword evidence="1" id="KW-1133">Transmembrane helix</keyword>
<dbReference type="Proteomes" id="UP000597762">
    <property type="component" value="Unassembled WGS sequence"/>
</dbReference>
<feature type="transmembrane region" description="Helical" evidence="1">
    <location>
        <begin position="84"/>
        <end position="103"/>
    </location>
</feature>
<feature type="transmembrane region" description="Helical" evidence="1">
    <location>
        <begin position="156"/>
        <end position="178"/>
    </location>
</feature>
<feature type="transmembrane region" description="Helical" evidence="1">
    <location>
        <begin position="573"/>
        <end position="597"/>
    </location>
</feature>
<proteinExistence type="predicted"/>
<evidence type="ECO:0000313" key="4">
    <source>
        <dbReference type="Proteomes" id="UP000597762"/>
    </source>
</evidence>
<gene>
    <name evidence="3" type="ORF">SPHA_51937</name>
</gene>
<feature type="transmembrane region" description="Helical" evidence="1">
    <location>
        <begin position="415"/>
        <end position="432"/>
    </location>
</feature>
<feature type="transmembrane region" description="Helical" evidence="1">
    <location>
        <begin position="198"/>
        <end position="219"/>
    </location>
</feature>
<evidence type="ECO:0000313" key="3">
    <source>
        <dbReference type="EMBL" id="CAE1297295.1"/>
    </source>
</evidence>
<feature type="chain" id="PRO_5032394493" evidence="2">
    <location>
        <begin position="33"/>
        <end position="700"/>
    </location>
</feature>
<feature type="transmembrane region" description="Helical" evidence="1">
    <location>
        <begin position="226"/>
        <end position="249"/>
    </location>
</feature>
<feature type="signal peptide" evidence="2">
    <location>
        <begin position="1"/>
        <end position="32"/>
    </location>
</feature>
<organism evidence="3 4">
    <name type="scientific">Acanthosepion pharaonis</name>
    <name type="common">Pharaoh cuttlefish</name>
    <name type="synonym">Sepia pharaonis</name>
    <dbReference type="NCBI Taxonomy" id="158019"/>
    <lineage>
        <taxon>Eukaryota</taxon>
        <taxon>Metazoa</taxon>
        <taxon>Spiralia</taxon>
        <taxon>Lophotrochozoa</taxon>
        <taxon>Mollusca</taxon>
        <taxon>Cephalopoda</taxon>
        <taxon>Coleoidea</taxon>
        <taxon>Decapodiformes</taxon>
        <taxon>Sepiida</taxon>
        <taxon>Sepiina</taxon>
        <taxon>Sepiidae</taxon>
        <taxon>Acanthosepion</taxon>
    </lineage>
</organism>
<comment type="caution">
    <text evidence="3">The sequence shown here is derived from an EMBL/GenBank/DDBJ whole genome shotgun (WGS) entry which is preliminary data.</text>
</comment>
<keyword evidence="2" id="KW-0732">Signal</keyword>
<evidence type="ECO:0000256" key="2">
    <source>
        <dbReference type="SAM" id="SignalP"/>
    </source>
</evidence>
<dbReference type="AlphaFoldDB" id="A0A812DEF2"/>
<reference evidence="3" key="1">
    <citation type="submission" date="2021-01" db="EMBL/GenBank/DDBJ databases">
        <authorList>
            <person name="Li R."/>
            <person name="Bekaert M."/>
        </authorList>
    </citation>
    <scope>NUCLEOTIDE SEQUENCE</scope>
    <source>
        <strain evidence="3">Farmed</strain>
    </source>
</reference>
<feature type="transmembrane region" description="Helical" evidence="1">
    <location>
        <begin position="293"/>
        <end position="312"/>
    </location>
</feature>
<feature type="transmembrane region" description="Helical" evidence="1">
    <location>
        <begin position="45"/>
        <end position="72"/>
    </location>
</feature>
<accession>A0A812DEF2</accession>
<evidence type="ECO:0000256" key="1">
    <source>
        <dbReference type="SAM" id="Phobius"/>
    </source>
</evidence>
<keyword evidence="1" id="KW-0472">Membrane</keyword>
<feature type="transmembrane region" description="Helical" evidence="1">
    <location>
        <begin position="255"/>
        <end position="281"/>
    </location>
</feature>
<feature type="transmembrane region" description="Helical" evidence="1">
    <location>
        <begin position="452"/>
        <end position="477"/>
    </location>
</feature>
<protein>
    <submittedName>
        <fullName evidence="3">Uncharacterized protein</fullName>
    </submittedName>
</protein>
<feature type="transmembrane region" description="Helical" evidence="1">
    <location>
        <begin position="123"/>
        <end position="149"/>
    </location>
</feature>
<sequence>MAFAFFLSAVTLRGLSWLSLLLPLCRDPSGRGLSWLSTSSSLSAVTLQATLFFPSRLSGFITCGLSGFPLLLPLCRDPSQPGYHGFHFFFLSAVTLQGWVGYLCRDPLGYPSFFLSAVTLQEVGYHGFHFFFLSAVTLQGWAIMAPFFFLSVDPSWAIILSLLLPLVTLRYHGFHFFFLSAVTLRTSSSSLQDVGYHGFHFFFLSAVTLQDGSLLLPLCRDPSSGWAIMAFHFFFLSAVTLQDLSFFFLCRDPSWAIMAFHFFFPSAVTLGGGGYHGFFFFFLSAVTLQDLSLLLPLSAVTLQGGLSWLSLLLPLPDVGYRFPLLPLCRDPSLVIMAFPLLLPLCRDPSWAIMAFHFFFLSAVTLQYDVGYHGFHFFFLSAVTLSGRGFHFPLCRTLLDVGYHSFPLLLPLCRRGGYHGFPFFFLSAVTLPGRGLSWLSLLLPSAVTLGLSWLSFFFLSAVTLQEAIMISFFFLSAVTLQDRGLSWLSSSSLCRDPRGLSAFQFFFLSAVTPSGRPHGFPFFFLCGTLITWLSTTSFLTLLWAIMAFTSSSSLQTWASWLLLPLYRDPSGGGWAFTSSSSLLSAVTLQAIMAFHFFFPLYPSGRSAVGLWAPLLLLSAVTLPGRWAIMAHFFFLSAVTLQDVGYHGFPFFFSLPDPCQGYHGFHFFFSLPTALGYQAFHFFFPLCRDPSAIMAFNFFFLG</sequence>
<name>A0A812DEF2_ACAPH</name>
<feature type="transmembrane region" description="Helical" evidence="1">
    <location>
        <begin position="609"/>
        <end position="627"/>
    </location>
</feature>
<dbReference type="EMBL" id="CAHIKZ030003185">
    <property type="protein sequence ID" value="CAE1297295.1"/>
    <property type="molecule type" value="Genomic_DNA"/>
</dbReference>
<keyword evidence="1" id="KW-0812">Transmembrane</keyword>